<keyword evidence="1" id="KW-0804">Transcription</keyword>
<name>A0ACB9TC77_HOLOL</name>
<dbReference type="EMBL" id="CM043017">
    <property type="protein sequence ID" value="KAI4464379.1"/>
    <property type="molecule type" value="Genomic_DNA"/>
</dbReference>
<keyword evidence="2" id="KW-1185">Reference proteome</keyword>
<evidence type="ECO:0000313" key="1">
    <source>
        <dbReference type="EMBL" id="KAI4464379.1"/>
    </source>
</evidence>
<accession>A0ACB9TC77</accession>
<keyword evidence="1" id="KW-0240">DNA-directed RNA polymerase</keyword>
<proteinExistence type="predicted"/>
<sequence length="184" mass="21278">MSYYISITPIKRRGSQQNIPKKRSFSAHYFLPTRARKTSVNVCQPFFLQALNVNKDRVNNVANIIFNGNAPKENRGGNRVSKKSALIKESVRQFLNKLESKESHYTRAKSKRIYLNSELSIKELHEIYENGCDTENCVSFQMFRRIFINEFNIGFSSAASDCFTKCTNLKYQIKAAKDEEKKTI</sequence>
<gene>
    <name evidence="1" type="ORF">MML48_3g00004804</name>
</gene>
<reference evidence="1" key="1">
    <citation type="submission" date="2022-04" db="EMBL/GenBank/DDBJ databases">
        <title>Chromosome-scale genome assembly of Holotrichia oblita Faldermann.</title>
        <authorList>
            <person name="Rongchong L."/>
        </authorList>
    </citation>
    <scope>NUCLEOTIDE SEQUENCE</scope>
    <source>
        <strain evidence="1">81SQS9</strain>
    </source>
</reference>
<evidence type="ECO:0000313" key="2">
    <source>
        <dbReference type="Proteomes" id="UP001056778"/>
    </source>
</evidence>
<dbReference type="Proteomes" id="UP001056778">
    <property type="component" value="Chromosome 3"/>
</dbReference>
<comment type="caution">
    <text evidence="1">The sequence shown here is derived from an EMBL/GenBank/DDBJ whole genome shotgun (WGS) entry which is preliminary data.</text>
</comment>
<protein>
    <submittedName>
        <fullName evidence="1">Dna-directed rna polymerases i ii and iii subunit rpabc2</fullName>
    </submittedName>
</protein>
<organism evidence="1 2">
    <name type="scientific">Holotrichia oblita</name>
    <name type="common">Chafer beetle</name>
    <dbReference type="NCBI Taxonomy" id="644536"/>
    <lineage>
        <taxon>Eukaryota</taxon>
        <taxon>Metazoa</taxon>
        <taxon>Ecdysozoa</taxon>
        <taxon>Arthropoda</taxon>
        <taxon>Hexapoda</taxon>
        <taxon>Insecta</taxon>
        <taxon>Pterygota</taxon>
        <taxon>Neoptera</taxon>
        <taxon>Endopterygota</taxon>
        <taxon>Coleoptera</taxon>
        <taxon>Polyphaga</taxon>
        <taxon>Scarabaeiformia</taxon>
        <taxon>Scarabaeidae</taxon>
        <taxon>Melolonthinae</taxon>
        <taxon>Holotrichia</taxon>
    </lineage>
</organism>